<feature type="compositionally biased region" description="Basic and acidic residues" evidence="4">
    <location>
        <begin position="267"/>
        <end position="278"/>
    </location>
</feature>
<feature type="compositionally biased region" description="Basic and acidic residues" evidence="4">
    <location>
        <begin position="217"/>
        <end position="228"/>
    </location>
</feature>
<feature type="compositionally biased region" description="Polar residues" evidence="4">
    <location>
        <begin position="285"/>
        <end position="296"/>
    </location>
</feature>
<gene>
    <name evidence="6" type="ORF">Bca52824_018611</name>
</gene>
<keyword evidence="2 3" id="KW-0539">Nucleus</keyword>
<dbReference type="PANTHER" id="PTHR46554:SF2">
    <property type="entry name" value="TFIIS N-TERMINAL DOMAIN-CONTAINING PROTEIN"/>
    <property type="match status" value="1"/>
</dbReference>
<dbReference type="InterPro" id="IPR035441">
    <property type="entry name" value="TFIIS/LEDGF_dom_sf"/>
</dbReference>
<evidence type="ECO:0000256" key="4">
    <source>
        <dbReference type="SAM" id="MobiDB-lite"/>
    </source>
</evidence>
<proteinExistence type="predicted"/>
<dbReference type="PANTHER" id="PTHR46554">
    <property type="entry name" value="MEDIATOR OF RNA POLYMERASE II TRANSCRIPTION SUBUNIT 26A-RELATED"/>
    <property type="match status" value="1"/>
</dbReference>
<evidence type="ECO:0000256" key="3">
    <source>
        <dbReference type="PROSITE-ProRule" id="PRU00649"/>
    </source>
</evidence>
<feature type="domain" description="TFIIS N-terminal" evidence="5">
    <location>
        <begin position="91"/>
        <end position="156"/>
    </location>
</feature>
<comment type="subcellular location">
    <subcellularLocation>
        <location evidence="1 3">Nucleus</location>
    </subcellularLocation>
</comment>
<dbReference type="Pfam" id="PF08711">
    <property type="entry name" value="Med26"/>
    <property type="match status" value="1"/>
</dbReference>
<evidence type="ECO:0000313" key="6">
    <source>
        <dbReference type="EMBL" id="KAG2315489.1"/>
    </source>
</evidence>
<keyword evidence="7" id="KW-1185">Reference proteome</keyword>
<accession>A0A8X8AWJ7</accession>
<dbReference type="PROSITE" id="PS51319">
    <property type="entry name" value="TFIIS_N"/>
    <property type="match status" value="1"/>
</dbReference>
<name>A0A8X8AWJ7_BRACI</name>
<dbReference type="SMART" id="SM00509">
    <property type="entry name" value="TFS2N"/>
    <property type="match status" value="1"/>
</dbReference>
<feature type="region of interest" description="Disordered" evidence="4">
    <location>
        <begin position="267"/>
        <end position="309"/>
    </location>
</feature>
<feature type="region of interest" description="Disordered" evidence="4">
    <location>
        <begin position="63"/>
        <end position="91"/>
    </location>
</feature>
<organism evidence="6 7">
    <name type="scientific">Brassica carinata</name>
    <name type="common">Ethiopian mustard</name>
    <name type="synonym">Abyssinian cabbage</name>
    <dbReference type="NCBI Taxonomy" id="52824"/>
    <lineage>
        <taxon>Eukaryota</taxon>
        <taxon>Viridiplantae</taxon>
        <taxon>Streptophyta</taxon>
        <taxon>Embryophyta</taxon>
        <taxon>Tracheophyta</taxon>
        <taxon>Spermatophyta</taxon>
        <taxon>Magnoliopsida</taxon>
        <taxon>eudicotyledons</taxon>
        <taxon>Gunneridae</taxon>
        <taxon>Pentapetalae</taxon>
        <taxon>rosids</taxon>
        <taxon>malvids</taxon>
        <taxon>Brassicales</taxon>
        <taxon>Brassicaceae</taxon>
        <taxon>Brassiceae</taxon>
        <taxon>Brassica</taxon>
    </lineage>
</organism>
<dbReference type="AlphaFoldDB" id="A0A8X8AWJ7"/>
<reference evidence="6 7" key="1">
    <citation type="submission" date="2020-02" db="EMBL/GenBank/DDBJ databases">
        <authorList>
            <person name="Ma Q."/>
            <person name="Huang Y."/>
            <person name="Song X."/>
            <person name="Pei D."/>
        </authorList>
    </citation>
    <scope>NUCLEOTIDE SEQUENCE [LARGE SCALE GENOMIC DNA]</scope>
    <source>
        <strain evidence="6">Sxm20200214</strain>
        <tissue evidence="6">Leaf</tissue>
    </source>
</reference>
<dbReference type="InterPro" id="IPR003617">
    <property type="entry name" value="TFIIS/CRSP70_N_sub"/>
</dbReference>
<dbReference type="CDD" id="cd00183">
    <property type="entry name" value="TFIIS_I"/>
    <property type="match status" value="1"/>
</dbReference>
<dbReference type="InterPro" id="IPR017923">
    <property type="entry name" value="TFIIS_N"/>
</dbReference>
<dbReference type="OrthoDB" id="44867at2759"/>
<evidence type="ECO:0000256" key="2">
    <source>
        <dbReference type="ARBA" id="ARBA00023242"/>
    </source>
</evidence>
<evidence type="ECO:0000256" key="1">
    <source>
        <dbReference type="ARBA" id="ARBA00004123"/>
    </source>
</evidence>
<comment type="caution">
    <text evidence="6">The sequence shown here is derived from an EMBL/GenBank/DDBJ whole genome shotgun (WGS) entry which is preliminary data.</text>
</comment>
<evidence type="ECO:0000259" key="5">
    <source>
        <dbReference type="PROSITE" id="PS51319"/>
    </source>
</evidence>
<feature type="region of interest" description="Disordered" evidence="4">
    <location>
        <begin position="217"/>
        <end position="242"/>
    </location>
</feature>
<dbReference type="GO" id="GO:0005634">
    <property type="term" value="C:nucleus"/>
    <property type="evidence" value="ECO:0007669"/>
    <property type="project" value="UniProtKB-SubCell"/>
</dbReference>
<feature type="compositionally biased region" description="Basic and acidic residues" evidence="4">
    <location>
        <begin position="69"/>
        <end position="91"/>
    </location>
</feature>
<dbReference type="EMBL" id="JAAMPC010000004">
    <property type="protein sequence ID" value="KAG2315489.1"/>
    <property type="molecule type" value="Genomic_DNA"/>
</dbReference>
<evidence type="ECO:0000313" key="7">
    <source>
        <dbReference type="Proteomes" id="UP000886595"/>
    </source>
</evidence>
<sequence>MKPPASLDTWRDYFRRGDSDIFGIIEHAIMVAAADSPEEFKSRREAITELLFSRQVSRCIGCDQPDLSKAGDNEANDDGRKTVETDDGGHEEDEMKLNVDQIVDEVMRIKDILLNKHDEDTEIGKAVNLLRRHGSDKISKLAKTLIEKWKEMVDQLIHMPKEVADDDGTPESATLSIADEAEDFPSPPHDLEFYAPEHTGFAISQTYEALITRFDEPRRQPKQTREQMVHTIQRKPSNVAEQKRKFAGSQLDKQKALDQEAKFENAKRRLQESYQQHEKAKRQRTIQVLETIPNQRKTQRPLLKRSVRR</sequence>
<protein>
    <recommendedName>
        <fullName evidence="5">TFIIS N-terminal domain-containing protein</fullName>
    </recommendedName>
</protein>
<dbReference type="Gene3D" id="1.20.930.10">
    <property type="entry name" value="Conserved domain common to transcription factors TFIIS, elongin A, CRSP70"/>
    <property type="match status" value="1"/>
</dbReference>
<feature type="compositionally biased region" description="Basic residues" evidence="4">
    <location>
        <begin position="297"/>
        <end position="309"/>
    </location>
</feature>
<dbReference type="Proteomes" id="UP000886595">
    <property type="component" value="Unassembled WGS sequence"/>
</dbReference>
<dbReference type="SUPFAM" id="SSF47676">
    <property type="entry name" value="Conserved domain common to transcription factors TFIIS, elongin A, CRSP70"/>
    <property type="match status" value="1"/>
</dbReference>